<evidence type="ECO:0000256" key="4">
    <source>
        <dbReference type="SAM" id="Phobius"/>
    </source>
</evidence>
<keyword evidence="4" id="KW-0812">Transmembrane</keyword>
<protein>
    <submittedName>
        <fullName evidence="6">Helix-turn-helix transcriptional regulator</fullName>
    </submittedName>
</protein>
<evidence type="ECO:0000256" key="1">
    <source>
        <dbReference type="ARBA" id="ARBA00023015"/>
    </source>
</evidence>
<feature type="domain" description="HTH araC/xylS-type" evidence="5">
    <location>
        <begin position="268"/>
        <end position="372"/>
    </location>
</feature>
<feature type="transmembrane region" description="Helical" evidence="4">
    <location>
        <begin position="133"/>
        <end position="156"/>
    </location>
</feature>
<keyword evidence="1" id="KW-0805">Transcription regulation</keyword>
<gene>
    <name evidence="6" type="ORF">FOF46_29825</name>
</gene>
<dbReference type="Pfam" id="PF12833">
    <property type="entry name" value="HTH_18"/>
    <property type="match status" value="1"/>
</dbReference>
<feature type="transmembrane region" description="Helical" evidence="4">
    <location>
        <begin position="35"/>
        <end position="52"/>
    </location>
</feature>
<dbReference type="InterPro" id="IPR018062">
    <property type="entry name" value="HTH_AraC-typ_CS"/>
</dbReference>
<evidence type="ECO:0000313" key="7">
    <source>
        <dbReference type="Proteomes" id="UP000318833"/>
    </source>
</evidence>
<keyword evidence="7" id="KW-1185">Reference proteome</keyword>
<feature type="transmembrane region" description="Helical" evidence="4">
    <location>
        <begin position="209"/>
        <end position="229"/>
    </location>
</feature>
<dbReference type="InterPro" id="IPR018060">
    <property type="entry name" value="HTH_AraC"/>
</dbReference>
<dbReference type="GO" id="GO:0043565">
    <property type="term" value="F:sequence-specific DNA binding"/>
    <property type="evidence" value="ECO:0007669"/>
    <property type="project" value="InterPro"/>
</dbReference>
<accession>A0A554VAJ8</accession>
<evidence type="ECO:0000313" key="6">
    <source>
        <dbReference type="EMBL" id="TSE03208.1"/>
    </source>
</evidence>
<keyword evidence="2" id="KW-0238">DNA-binding</keyword>
<evidence type="ECO:0000259" key="5">
    <source>
        <dbReference type="PROSITE" id="PS01124"/>
    </source>
</evidence>
<dbReference type="AlphaFoldDB" id="A0A554VAJ8"/>
<evidence type="ECO:0000256" key="3">
    <source>
        <dbReference type="ARBA" id="ARBA00023163"/>
    </source>
</evidence>
<proteinExistence type="predicted"/>
<evidence type="ECO:0000256" key="2">
    <source>
        <dbReference type="ARBA" id="ARBA00023125"/>
    </source>
</evidence>
<dbReference type="InterPro" id="IPR009057">
    <property type="entry name" value="Homeodomain-like_sf"/>
</dbReference>
<dbReference type="SUPFAM" id="SSF46689">
    <property type="entry name" value="Homeodomain-like"/>
    <property type="match status" value="1"/>
</dbReference>
<dbReference type="OrthoDB" id="5492415at2"/>
<keyword evidence="4" id="KW-1133">Transmembrane helix</keyword>
<name>A0A554VAJ8_9FLAO</name>
<dbReference type="PANTHER" id="PTHR43280:SF29">
    <property type="entry name" value="ARAC-FAMILY TRANSCRIPTIONAL REGULATOR"/>
    <property type="match status" value="1"/>
</dbReference>
<reference evidence="6 7" key="1">
    <citation type="submission" date="2019-07" db="EMBL/GenBank/DDBJ databases">
        <title>The draft genome sequence of Aquimarina algiphila M91.</title>
        <authorList>
            <person name="Meng X."/>
        </authorList>
    </citation>
    <scope>NUCLEOTIDE SEQUENCE [LARGE SCALE GENOMIC DNA]</scope>
    <source>
        <strain evidence="6 7">M91</strain>
    </source>
</reference>
<keyword evidence="3" id="KW-0804">Transcription</keyword>
<feature type="transmembrane region" description="Helical" evidence="4">
    <location>
        <begin position="58"/>
        <end position="81"/>
    </location>
</feature>
<dbReference type="Proteomes" id="UP000318833">
    <property type="component" value="Unassembled WGS sequence"/>
</dbReference>
<dbReference type="GO" id="GO:0003700">
    <property type="term" value="F:DNA-binding transcription factor activity"/>
    <property type="evidence" value="ECO:0007669"/>
    <property type="project" value="InterPro"/>
</dbReference>
<dbReference type="Gene3D" id="1.10.10.60">
    <property type="entry name" value="Homeodomain-like"/>
    <property type="match status" value="2"/>
</dbReference>
<organism evidence="6 7">
    <name type="scientific">Aquimarina algiphila</name>
    <dbReference type="NCBI Taxonomy" id="2047982"/>
    <lineage>
        <taxon>Bacteria</taxon>
        <taxon>Pseudomonadati</taxon>
        <taxon>Bacteroidota</taxon>
        <taxon>Flavobacteriia</taxon>
        <taxon>Flavobacteriales</taxon>
        <taxon>Flavobacteriaceae</taxon>
        <taxon>Aquimarina</taxon>
    </lineage>
</organism>
<feature type="transmembrane region" description="Helical" evidence="4">
    <location>
        <begin position="6"/>
        <end position="23"/>
    </location>
</feature>
<keyword evidence="4" id="KW-0472">Membrane</keyword>
<comment type="caution">
    <text evidence="6">The sequence shown here is derived from an EMBL/GenBank/DDBJ whole genome shotgun (WGS) entry which is preliminary data.</text>
</comment>
<dbReference type="EMBL" id="VLNR01000122">
    <property type="protein sequence ID" value="TSE03208.1"/>
    <property type="molecule type" value="Genomic_DNA"/>
</dbReference>
<feature type="transmembrane region" description="Helical" evidence="4">
    <location>
        <begin position="101"/>
        <end position="121"/>
    </location>
</feature>
<dbReference type="SMART" id="SM00342">
    <property type="entry name" value="HTH_ARAC"/>
    <property type="match status" value="1"/>
</dbReference>
<feature type="transmembrane region" description="Helical" evidence="4">
    <location>
        <begin position="177"/>
        <end position="197"/>
    </location>
</feature>
<sequence length="374" mass="43834">MDLILDFIFVGGIIIISIILWLLIKSKKKQLSQKILIVFFVLLFFITLYFYAQLHHIIWLIRICFVPNDISVLMIGPLLFLYIKSLFLKEENLIKNSLSHFVPAALFAVFIAIPTIVYDIIPLGWLSYVHSDFIRIILKTEDIYMIGYLLISLRLLSKYRALLKFKYSNLTLYDFNWIKMMLIGALCIISFNFSVLTYEFFFGDFKMNIEFIAVATMVIWIAYLGYYGVYQSKVLLPDFLLDSDELNTEVHVNSLSDVKKEEFEVLKNRLYDIIENSKPYLDENLTLNTLAQQLSTTDKKLSTLLNQYMNTNFYDFINTYRVEEIKQKLQSEQYENYTLLGISYECGFKSKTSFNRVFKKETGLSPSAYKKSLS</sequence>
<dbReference type="PROSITE" id="PS01124">
    <property type="entry name" value="HTH_ARAC_FAMILY_2"/>
    <property type="match status" value="1"/>
</dbReference>
<dbReference type="PANTHER" id="PTHR43280">
    <property type="entry name" value="ARAC-FAMILY TRANSCRIPTIONAL REGULATOR"/>
    <property type="match status" value="1"/>
</dbReference>
<dbReference type="PROSITE" id="PS00041">
    <property type="entry name" value="HTH_ARAC_FAMILY_1"/>
    <property type="match status" value="1"/>
</dbReference>